<evidence type="ECO:0000256" key="1">
    <source>
        <dbReference type="SAM" id="Phobius"/>
    </source>
</evidence>
<dbReference type="Pfam" id="PF13367">
    <property type="entry name" value="PrsW-protease"/>
    <property type="match status" value="1"/>
</dbReference>
<keyword evidence="1" id="KW-0472">Membrane</keyword>
<name>A0A847UG39_9EURY</name>
<evidence type="ECO:0000313" key="3">
    <source>
        <dbReference type="Proteomes" id="UP000608662"/>
    </source>
</evidence>
<sequence length="330" mass="35644">MPDRDPVQDGLPGEDLYDVAEWDARSLLDRFSVALYGLLHTSRRWALLVVALFLFVVQLGFAGLLVVREPNLGVLALLSAVPAVALVAYVWYGDPTRREPIDTLAITFVLAVVFAAIAALVNTLLSGVFELIPVVGTALFFFLVVGPIEETVKWLAIRTYAYETESFDAVVDGAVYGAVAGLGFATIENALYIAQGYLQAASLGEMAQLQQAIGTSLSRSLVGPGHVLYSAFAGYYLGLAKFNPDDRGPIVVKGIVVAALIHGAYNTLVSVLPSVLRVWNVLTLLAFVAIFDGIVGYALYRKLSRYRSYYARANEATDAATETEDDPVEP</sequence>
<dbReference type="RefSeq" id="WP_170095136.1">
    <property type="nucleotide sequence ID" value="NZ_WOYG01000001.1"/>
</dbReference>
<gene>
    <name evidence="2" type="ORF">GOC74_16125</name>
</gene>
<proteinExistence type="predicted"/>
<dbReference type="Proteomes" id="UP000608662">
    <property type="component" value="Unassembled WGS sequence"/>
</dbReference>
<accession>A0A847UG39</accession>
<feature type="transmembrane region" description="Helical" evidence="1">
    <location>
        <begin position="278"/>
        <end position="300"/>
    </location>
</feature>
<reference evidence="2" key="1">
    <citation type="submission" date="2019-12" db="EMBL/GenBank/DDBJ databases">
        <title>Whole-genome sequence of Halomicrobium mukohataei pws1.</title>
        <authorList>
            <person name="Verma D.K."/>
            <person name="Gopal K."/>
            <person name="Prasad E.S."/>
        </authorList>
    </citation>
    <scope>NUCLEOTIDE SEQUENCE</scope>
    <source>
        <strain evidence="2">Pws1</strain>
    </source>
</reference>
<dbReference type="EMBL" id="WOYG01000001">
    <property type="protein sequence ID" value="NLV11456.1"/>
    <property type="molecule type" value="Genomic_DNA"/>
</dbReference>
<feature type="transmembrane region" description="Helical" evidence="1">
    <location>
        <begin position="250"/>
        <end position="272"/>
    </location>
</feature>
<feature type="transmembrane region" description="Helical" evidence="1">
    <location>
        <begin position="104"/>
        <end position="125"/>
    </location>
</feature>
<comment type="caution">
    <text evidence="2">The sequence shown here is derived from an EMBL/GenBank/DDBJ whole genome shotgun (WGS) entry which is preliminary data.</text>
</comment>
<dbReference type="PANTHER" id="PTHR36844:SF1">
    <property type="entry name" value="PROTEASE PRSW"/>
    <property type="match status" value="1"/>
</dbReference>
<dbReference type="InterPro" id="IPR026898">
    <property type="entry name" value="PrsW"/>
</dbReference>
<feature type="transmembrane region" description="Helical" evidence="1">
    <location>
        <begin position="72"/>
        <end position="92"/>
    </location>
</feature>
<evidence type="ECO:0000313" key="2">
    <source>
        <dbReference type="EMBL" id="NLV11456.1"/>
    </source>
</evidence>
<feature type="transmembrane region" description="Helical" evidence="1">
    <location>
        <begin position="131"/>
        <end position="148"/>
    </location>
</feature>
<dbReference type="GO" id="GO:0008237">
    <property type="term" value="F:metallopeptidase activity"/>
    <property type="evidence" value="ECO:0007669"/>
    <property type="project" value="UniProtKB-KW"/>
</dbReference>
<keyword evidence="1" id="KW-1133">Transmembrane helix</keyword>
<dbReference type="OrthoDB" id="248468at2157"/>
<keyword evidence="2" id="KW-0482">Metalloprotease</keyword>
<keyword evidence="2" id="KW-0378">Hydrolase</keyword>
<protein>
    <submittedName>
        <fullName evidence="2">PrsW family intramembrane metalloprotease</fullName>
    </submittedName>
</protein>
<dbReference type="AlphaFoldDB" id="A0A847UG39"/>
<keyword evidence="1" id="KW-0812">Transmembrane</keyword>
<feature type="transmembrane region" description="Helical" evidence="1">
    <location>
        <begin position="45"/>
        <end position="66"/>
    </location>
</feature>
<dbReference type="GO" id="GO:0006508">
    <property type="term" value="P:proteolysis"/>
    <property type="evidence" value="ECO:0007669"/>
    <property type="project" value="UniProtKB-KW"/>
</dbReference>
<keyword evidence="2" id="KW-0645">Protease</keyword>
<dbReference type="PANTHER" id="PTHR36844">
    <property type="entry name" value="PROTEASE PRSW"/>
    <property type="match status" value="1"/>
</dbReference>
<organism evidence="2 3">
    <name type="scientific">Halomicrobium mukohataei</name>
    <dbReference type="NCBI Taxonomy" id="57705"/>
    <lineage>
        <taxon>Archaea</taxon>
        <taxon>Methanobacteriati</taxon>
        <taxon>Methanobacteriota</taxon>
        <taxon>Stenosarchaea group</taxon>
        <taxon>Halobacteria</taxon>
        <taxon>Halobacteriales</taxon>
        <taxon>Haloarculaceae</taxon>
        <taxon>Halomicrobium</taxon>
    </lineage>
</organism>